<dbReference type="InterPro" id="IPR000719">
    <property type="entry name" value="Prot_kinase_dom"/>
</dbReference>
<keyword evidence="6 9" id="KW-0067">ATP-binding</keyword>
<dbReference type="GO" id="GO:0005634">
    <property type="term" value="C:nucleus"/>
    <property type="evidence" value="ECO:0007669"/>
    <property type="project" value="TreeGrafter"/>
</dbReference>
<evidence type="ECO:0000256" key="6">
    <source>
        <dbReference type="ARBA" id="ARBA00022840"/>
    </source>
</evidence>
<dbReference type="SUPFAM" id="SSF56112">
    <property type="entry name" value="Protein kinase-like (PK-like)"/>
    <property type="match status" value="1"/>
</dbReference>
<gene>
    <name evidence="12" type="primary">Pask</name>
    <name evidence="12" type="ORF">THRLUD_R03268</name>
</gene>
<dbReference type="PROSITE" id="PS50011">
    <property type="entry name" value="PROTEIN_KINASE_DOM"/>
    <property type="match status" value="1"/>
</dbReference>
<dbReference type="GO" id="GO:0035556">
    <property type="term" value="P:intracellular signal transduction"/>
    <property type="evidence" value="ECO:0007669"/>
    <property type="project" value="TreeGrafter"/>
</dbReference>
<evidence type="ECO:0000256" key="9">
    <source>
        <dbReference type="PROSITE-ProRule" id="PRU10141"/>
    </source>
</evidence>
<dbReference type="EMBL" id="VZTB01005563">
    <property type="protein sequence ID" value="NXA75347.1"/>
    <property type="molecule type" value="Genomic_DNA"/>
</dbReference>
<organism evidence="12 13">
    <name type="scientific">Thryothorus ludovicianus</name>
    <name type="common">Carolina wren</name>
    <name type="synonym">Sylvia ludoviciana</name>
    <dbReference type="NCBI Taxonomy" id="74200"/>
    <lineage>
        <taxon>Eukaryota</taxon>
        <taxon>Metazoa</taxon>
        <taxon>Chordata</taxon>
        <taxon>Craniata</taxon>
        <taxon>Vertebrata</taxon>
        <taxon>Euteleostomi</taxon>
        <taxon>Archelosauria</taxon>
        <taxon>Archosauria</taxon>
        <taxon>Dinosauria</taxon>
        <taxon>Saurischia</taxon>
        <taxon>Theropoda</taxon>
        <taxon>Coelurosauria</taxon>
        <taxon>Aves</taxon>
        <taxon>Neognathae</taxon>
        <taxon>Neoaves</taxon>
        <taxon>Telluraves</taxon>
        <taxon>Australaves</taxon>
        <taxon>Passeriformes</taxon>
        <taxon>Certhiidae</taxon>
        <taxon>Troglodytinae</taxon>
        <taxon>Thryothorus</taxon>
    </lineage>
</organism>
<dbReference type="PROSITE" id="PS00108">
    <property type="entry name" value="PROTEIN_KINASE_ST"/>
    <property type="match status" value="1"/>
</dbReference>
<dbReference type="PROSITE" id="PS00107">
    <property type="entry name" value="PROTEIN_KINASE_ATP"/>
    <property type="match status" value="1"/>
</dbReference>
<dbReference type="InterPro" id="IPR017441">
    <property type="entry name" value="Protein_kinase_ATP_BS"/>
</dbReference>
<evidence type="ECO:0000256" key="1">
    <source>
        <dbReference type="ARBA" id="ARBA00012513"/>
    </source>
</evidence>
<dbReference type="Gene3D" id="3.30.200.20">
    <property type="entry name" value="Phosphorylase Kinase, domain 1"/>
    <property type="match status" value="1"/>
</dbReference>
<evidence type="ECO:0000256" key="8">
    <source>
        <dbReference type="ARBA" id="ARBA00048679"/>
    </source>
</evidence>
<accession>A0A7K7YBN8</accession>
<dbReference type="GO" id="GO:0005829">
    <property type="term" value="C:cytosol"/>
    <property type="evidence" value="ECO:0007669"/>
    <property type="project" value="TreeGrafter"/>
</dbReference>
<evidence type="ECO:0000256" key="10">
    <source>
        <dbReference type="SAM" id="MobiDB-lite"/>
    </source>
</evidence>
<comment type="caution">
    <text evidence="12">The sequence shown here is derived from an EMBL/GenBank/DDBJ whole genome shotgun (WGS) entry which is preliminary data.</text>
</comment>
<evidence type="ECO:0000256" key="3">
    <source>
        <dbReference type="ARBA" id="ARBA00022679"/>
    </source>
</evidence>
<evidence type="ECO:0000256" key="7">
    <source>
        <dbReference type="ARBA" id="ARBA00047899"/>
    </source>
</evidence>
<dbReference type="EC" id="2.7.11.1" evidence="1"/>
<dbReference type="Proteomes" id="UP000558509">
    <property type="component" value="Unassembled WGS sequence"/>
</dbReference>
<protein>
    <recommendedName>
        <fullName evidence="1">non-specific serine/threonine protein kinase</fullName>
        <ecNumber evidence="1">2.7.11.1</ecNumber>
    </recommendedName>
</protein>
<feature type="compositionally biased region" description="Basic and acidic residues" evidence="10">
    <location>
        <begin position="204"/>
        <end position="219"/>
    </location>
</feature>
<dbReference type="InterPro" id="IPR011009">
    <property type="entry name" value="Kinase-like_dom_sf"/>
</dbReference>
<feature type="region of interest" description="Disordered" evidence="10">
    <location>
        <begin position="178"/>
        <end position="242"/>
    </location>
</feature>
<evidence type="ECO:0000313" key="13">
    <source>
        <dbReference type="Proteomes" id="UP000558509"/>
    </source>
</evidence>
<evidence type="ECO:0000256" key="2">
    <source>
        <dbReference type="ARBA" id="ARBA00022527"/>
    </source>
</evidence>
<keyword evidence="5 12" id="KW-0418">Kinase</keyword>
<feature type="domain" description="Protein kinase" evidence="11">
    <location>
        <begin position="385"/>
        <end position="637"/>
    </location>
</feature>
<evidence type="ECO:0000259" key="11">
    <source>
        <dbReference type="PROSITE" id="PS50011"/>
    </source>
</evidence>
<feature type="non-terminal residue" evidence="12">
    <location>
        <position position="1"/>
    </location>
</feature>
<dbReference type="Gene3D" id="1.10.510.10">
    <property type="entry name" value="Transferase(Phosphotransferase) domain 1"/>
    <property type="match status" value="1"/>
</dbReference>
<dbReference type="PANTHER" id="PTHR24346">
    <property type="entry name" value="MAP/MICROTUBULE AFFINITY-REGULATING KINASE"/>
    <property type="match status" value="1"/>
</dbReference>
<dbReference type="PANTHER" id="PTHR24346:SF51">
    <property type="entry name" value="PAS DOMAIN-CONTAINING SERINE_THREONINE-PROTEIN KINASE"/>
    <property type="match status" value="1"/>
</dbReference>
<dbReference type="GO" id="GO:0045719">
    <property type="term" value="P:negative regulation of glycogen biosynthetic process"/>
    <property type="evidence" value="ECO:0007669"/>
    <property type="project" value="TreeGrafter"/>
</dbReference>
<proteinExistence type="predicted"/>
<evidence type="ECO:0000256" key="4">
    <source>
        <dbReference type="ARBA" id="ARBA00022741"/>
    </source>
</evidence>
<evidence type="ECO:0000256" key="5">
    <source>
        <dbReference type="ARBA" id="ARBA00022777"/>
    </source>
</evidence>
<dbReference type="FunFam" id="1.10.510.10:FF:000351">
    <property type="entry name" value="PAS domain-containing serine/threonine-protein kinase"/>
    <property type="match status" value="1"/>
</dbReference>
<feature type="non-terminal residue" evidence="12">
    <location>
        <position position="652"/>
    </location>
</feature>
<sequence length="652" mass="70947">LPVCSSLEDNVNASSCDPVELPSGVTCNSPGTPRVAEPWPGTALNCRQGFRSHTVPGQVSKSNSSMYDAKHSSLGHIVDSCLLNDPSTFFARERNNACEVCSGNKTGCSSSAPGTATAPGDVKGSELNCVCSALEGLNICVKGSSENSLGVTAALVGGCCCDAGDSDMLIETKGAFSTHQGKQPLSGAATGADSGCLASRRHPQSSEESSKAFPEKPETLAETVGHSSNRNPLKSKGRPEEHSQFLRQQNMEIKATSTPVKPEGRLNPAAPLTWEILEGSYIGNCCHRDGSQFSILFEVKCAELQDPTGLFCVWVVKDISQSQKEAVAKTQHLLSSLVNSSQSTADLSAKSLGEAIRSASLFDNSRRAEDLEGLRACEGEYAKNYSTLNPIGKGSFGFVWSARSKKDQQEVIVKFIWKEKVLEDCWVEDPDLGRVTQEIAILQKLQHPSIIKVLDVFENECFFQLVMEKHGSGLDLFTFIDNQPNLDEPLASYIFRQLVSAVGYLHCRNILHRDIKDENIVIAEDFTIKLVDFGSAAYLEPGKLFYTFCGTIEYCSPEVLSGKPYHGPELEMWSLGITLYTLVLGENPFCELEEALAAVLSPPRPVSEGLMDLMAGLLHPVPEQRTTLAMLAEDPWLRQPVNLADYTWEEVF</sequence>
<keyword evidence="4 9" id="KW-0547">Nucleotide-binding</keyword>
<name>A0A7K7YBN8_THRLU</name>
<dbReference type="GO" id="GO:0005524">
    <property type="term" value="F:ATP binding"/>
    <property type="evidence" value="ECO:0007669"/>
    <property type="project" value="UniProtKB-UniRule"/>
</dbReference>
<keyword evidence="3" id="KW-0808">Transferase</keyword>
<dbReference type="AlphaFoldDB" id="A0A7K7YBN8"/>
<feature type="binding site" evidence="9">
    <location>
        <position position="414"/>
    </location>
    <ligand>
        <name>ATP</name>
        <dbReference type="ChEBI" id="CHEBI:30616"/>
    </ligand>
</feature>
<dbReference type="Pfam" id="PF00069">
    <property type="entry name" value="Pkinase"/>
    <property type="match status" value="1"/>
</dbReference>
<keyword evidence="13" id="KW-1185">Reference proteome</keyword>
<comment type="catalytic activity">
    <reaction evidence="7">
        <text>L-threonyl-[protein] + ATP = O-phospho-L-threonyl-[protein] + ADP + H(+)</text>
        <dbReference type="Rhea" id="RHEA:46608"/>
        <dbReference type="Rhea" id="RHEA-COMP:11060"/>
        <dbReference type="Rhea" id="RHEA-COMP:11605"/>
        <dbReference type="ChEBI" id="CHEBI:15378"/>
        <dbReference type="ChEBI" id="CHEBI:30013"/>
        <dbReference type="ChEBI" id="CHEBI:30616"/>
        <dbReference type="ChEBI" id="CHEBI:61977"/>
        <dbReference type="ChEBI" id="CHEBI:456216"/>
        <dbReference type="EC" id="2.7.11.1"/>
    </reaction>
</comment>
<evidence type="ECO:0000313" key="12">
    <source>
        <dbReference type="EMBL" id="NXA75347.1"/>
    </source>
</evidence>
<keyword evidence="2" id="KW-0723">Serine/threonine-protein kinase</keyword>
<dbReference type="InterPro" id="IPR008271">
    <property type="entry name" value="Ser/Thr_kinase_AS"/>
</dbReference>
<reference evidence="12 13" key="1">
    <citation type="submission" date="2019-09" db="EMBL/GenBank/DDBJ databases">
        <title>Bird 10,000 Genomes (B10K) Project - Family phase.</title>
        <authorList>
            <person name="Zhang G."/>
        </authorList>
    </citation>
    <scope>NUCLEOTIDE SEQUENCE [LARGE SCALE GENOMIC DNA]</scope>
    <source>
        <strain evidence="12">B10K-DU-001-68</strain>
        <tissue evidence="12">Muscle</tissue>
    </source>
</reference>
<dbReference type="FunFam" id="3.30.200.20:FF:000346">
    <property type="entry name" value="PAS domain-containing serine/threonine-protein kinase"/>
    <property type="match status" value="1"/>
</dbReference>
<dbReference type="GO" id="GO:0004674">
    <property type="term" value="F:protein serine/threonine kinase activity"/>
    <property type="evidence" value="ECO:0007669"/>
    <property type="project" value="UniProtKB-KW"/>
</dbReference>
<comment type="catalytic activity">
    <reaction evidence="8">
        <text>L-seryl-[protein] + ATP = O-phospho-L-seryl-[protein] + ADP + H(+)</text>
        <dbReference type="Rhea" id="RHEA:17989"/>
        <dbReference type="Rhea" id="RHEA-COMP:9863"/>
        <dbReference type="Rhea" id="RHEA-COMP:11604"/>
        <dbReference type="ChEBI" id="CHEBI:15378"/>
        <dbReference type="ChEBI" id="CHEBI:29999"/>
        <dbReference type="ChEBI" id="CHEBI:30616"/>
        <dbReference type="ChEBI" id="CHEBI:83421"/>
        <dbReference type="ChEBI" id="CHEBI:456216"/>
        <dbReference type="EC" id="2.7.11.1"/>
    </reaction>
</comment>
<dbReference type="SMART" id="SM00220">
    <property type="entry name" value="S_TKc"/>
    <property type="match status" value="1"/>
</dbReference>